<sequence length="90" mass="9768">MTQGRWGEPLGTGIAAVAAAGLAAGDWNDRRPSVPHSTDAEPPWLGTQRGKRKKMKLCYVEGDVTDILRRQQTWQDGAASLPPSPRDGWA</sequence>
<reference evidence="2 3" key="1">
    <citation type="journal article" date="2009" name="Nature">
        <title>The Sorghum bicolor genome and the diversification of grasses.</title>
        <authorList>
            <person name="Paterson A.H."/>
            <person name="Bowers J.E."/>
            <person name="Bruggmann R."/>
            <person name="Dubchak I."/>
            <person name="Grimwood J."/>
            <person name="Gundlach H."/>
            <person name="Haberer G."/>
            <person name="Hellsten U."/>
            <person name="Mitros T."/>
            <person name="Poliakov A."/>
            <person name="Schmutz J."/>
            <person name="Spannagl M."/>
            <person name="Tang H."/>
            <person name="Wang X."/>
            <person name="Wicker T."/>
            <person name="Bharti A.K."/>
            <person name="Chapman J."/>
            <person name="Feltus F.A."/>
            <person name="Gowik U."/>
            <person name="Grigoriev I.V."/>
            <person name="Lyons E."/>
            <person name="Maher C.A."/>
            <person name="Martis M."/>
            <person name="Narechania A."/>
            <person name="Otillar R.P."/>
            <person name="Penning B.W."/>
            <person name="Salamov A.A."/>
            <person name="Wang Y."/>
            <person name="Zhang L."/>
            <person name="Carpita N.C."/>
            <person name="Freeling M."/>
            <person name="Gingle A.R."/>
            <person name="Hash C.T."/>
            <person name="Keller B."/>
            <person name="Klein P."/>
            <person name="Kresovich S."/>
            <person name="McCann M.C."/>
            <person name="Ming R."/>
            <person name="Peterson D.G."/>
            <person name="Mehboob-ur-Rahman"/>
            <person name="Ware D."/>
            <person name="Westhoff P."/>
            <person name="Mayer K.F."/>
            <person name="Messing J."/>
            <person name="Rokhsar D.S."/>
        </authorList>
    </citation>
    <scope>NUCLEOTIDE SEQUENCE [LARGE SCALE GENOMIC DNA]</scope>
    <source>
        <strain evidence="3">cv. BTx623</strain>
    </source>
</reference>
<evidence type="ECO:0000313" key="2">
    <source>
        <dbReference type="EMBL" id="OQU83233.1"/>
    </source>
</evidence>
<organism evidence="2 3">
    <name type="scientific">Sorghum bicolor</name>
    <name type="common">Sorghum</name>
    <name type="synonym">Sorghum vulgare</name>
    <dbReference type="NCBI Taxonomy" id="4558"/>
    <lineage>
        <taxon>Eukaryota</taxon>
        <taxon>Viridiplantae</taxon>
        <taxon>Streptophyta</taxon>
        <taxon>Embryophyta</taxon>
        <taxon>Tracheophyta</taxon>
        <taxon>Spermatophyta</taxon>
        <taxon>Magnoliopsida</taxon>
        <taxon>Liliopsida</taxon>
        <taxon>Poales</taxon>
        <taxon>Poaceae</taxon>
        <taxon>PACMAD clade</taxon>
        <taxon>Panicoideae</taxon>
        <taxon>Andropogonodae</taxon>
        <taxon>Andropogoneae</taxon>
        <taxon>Sorghinae</taxon>
        <taxon>Sorghum</taxon>
    </lineage>
</organism>
<name>A0A1Z5RHJ2_SORBI</name>
<gene>
    <name evidence="2" type="ORF">SORBI_3005G093901</name>
</gene>
<dbReference type="AlphaFoldDB" id="A0A1Z5RHJ2"/>
<dbReference type="Proteomes" id="UP000000768">
    <property type="component" value="Chromosome 5"/>
</dbReference>
<dbReference type="InParanoid" id="A0A1Z5RHJ2"/>
<feature type="region of interest" description="Disordered" evidence="1">
    <location>
        <begin position="26"/>
        <end position="51"/>
    </location>
</feature>
<protein>
    <submittedName>
        <fullName evidence="2">Uncharacterized protein</fullName>
    </submittedName>
</protein>
<proteinExistence type="predicted"/>
<accession>A0A1Z5RHJ2</accession>
<reference evidence="3" key="2">
    <citation type="journal article" date="2018" name="Plant J.">
        <title>The Sorghum bicolor reference genome: improved assembly, gene annotations, a transcriptome atlas, and signatures of genome organization.</title>
        <authorList>
            <person name="McCormick R.F."/>
            <person name="Truong S.K."/>
            <person name="Sreedasyam A."/>
            <person name="Jenkins J."/>
            <person name="Shu S."/>
            <person name="Sims D."/>
            <person name="Kennedy M."/>
            <person name="Amirebrahimi M."/>
            <person name="Weers B.D."/>
            <person name="McKinley B."/>
            <person name="Mattison A."/>
            <person name="Morishige D.T."/>
            <person name="Grimwood J."/>
            <person name="Schmutz J."/>
            <person name="Mullet J.E."/>
        </authorList>
    </citation>
    <scope>NUCLEOTIDE SEQUENCE [LARGE SCALE GENOMIC DNA]</scope>
    <source>
        <strain evidence="3">cv. BTx623</strain>
    </source>
</reference>
<keyword evidence="3" id="KW-1185">Reference proteome</keyword>
<evidence type="ECO:0000256" key="1">
    <source>
        <dbReference type="SAM" id="MobiDB-lite"/>
    </source>
</evidence>
<dbReference type="Gramene" id="OQU83233">
    <property type="protein sequence ID" value="OQU83233"/>
    <property type="gene ID" value="SORBI_3005G093901"/>
</dbReference>
<evidence type="ECO:0000313" key="3">
    <source>
        <dbReference type="Proteomes" id="UP000000768"/>
    </source>
</evidence>
<dbReference type="EMBL" id="CM000764">
    <property type="protein sequence ID" value="OQU83233.1"/>
    <property type="molecule type" value="Genomic_DNA"/>
</dbReference>